<dbReference type="InterPro" id="IPR004046">
    <property type="entry name" value="GST_C"/>
</dbReference>
<dbReference type="FunFam" id="3.40.30.10:FF:000014">
    <property type="entry name" value="Tau class glutathione S-transferase"/>
    <property type="match status" value="1"/>
</dbReference>
<dbReference type="Pfam" id="PF00043">
    <property type="entry name" value="GST_C"/>
    <property type="match status" value="1"/>
</dbReference>
<gene>
    <name evidence="7" type="primary">LOC110726772</name>
</gene>
<feature type="domain" description="GST C-terminal" evidence="6">
    <location>
        <begin position="93"/>
        <end position="216"/>
    </location>
</feature>
<dbReference type="OrthoDB" id="4951845at2759"/>
<dbReference type="SFLD" id="SFLDS00019">
    <property type="entry name" value="Glutathione_Transferase_(cytos"/>
    <property type="match status" value="1"/>
</dbReference>
<dbReference type="GO" id="GO:0004364">
    <property type="term" value="F:glutathione transferase activity"/>
    <property type="evidence" value="ECO:0007669"/>
    <property type="project" value="UniProtKB-EC"/>
</dbReference>
<dbReference type="SFLD" id="SFLDG01152">
    <property type="entry name" value="Main.3:_Omega-_and_Tau-like"/>
    <property type="match status" value="1"/>
</dbReference>
<dbReference type="InterPro" id="IPR036282">
    <property type="entry name" value="Glutathione-S-Trfase_C_sf"/>
</dbReference>
<dbReference type="PANTHER" id="PTHR11260:SF676">
    <property type="entry name" value="GLUTATHIONE S-TRANSFERASE U8"/>
    <property type="match status" value="1"/>
</dbReference>
<dbReference type="InterPro" id="IPR045073">
    <property type="entry name" value="Omega/Tau-like"/>
</dbReference>
<dbReference type="FunFam" id="1.20.1050.10:FF:000012">
    <property type="entry name" value="Tau class glutathione S-transferase"/>
    <property type="match status" value="1"/>
</dbReference>
<dbReference type="RefSeq" id="XP_021761970.1">
    <property type="nucleotide sequence ID" value="XM_021906278.1"/>
</dbReference>
<dbReference type="InterPro" id="IPR040079">
    <property type="entry name" value="Glutathione_S-Trfase"/>
</dbReference>
<evidence type="ECO:0000256" key="1">
    <source>
        <dbReference type="ARBA" id="ARBA00012452"/>
    </source>
</evidence>
<comment type="catalytic activity">
    <reaction evidence="3">
        <text>RX + glutathione = an S-substituted glutathione + a halide anion + H(+)</text>
        <dbReference type="Rhea" id="RHEA:16437"/>
        <dbReference type="ChEBI" id="CHEBI:15378"/>
        <dbReference type="ChEBI" id="CHEBI:16042"/>
        <dbReference type="ChEBI" id="CHEBI:17792"/>
        <dbReference type="ChEBI" id="CHEBI:57925"/>
        <dbReference type="ChEBI" id="CHEBI:90779"/>
        <dbReference type="EC" id="2.5.1.18"/>
    </reaction>
</comment>
<dbReference type="EC" id="2.5.1.18" evidence="1"/>
<evidence type="ECO:0000256" key="3">
    <source>
        <dbReference type="ARBA" id="ARBA00047960"/>
    </source>
</evidence>
<dbReference type="PANTHER" id="PTHR11260">
    <property type="entry name" value="GLUTATHIONE S-TRANSFERASE, GST, SUPERFAMILY, GST DOMAIN CONTAINING"/>
    <property type="match status" value="1"/>
</dbReference>
<dbReference type="InterPro" id="IPR010987">
    <property type="entry name" value="Glutathione-S-Trfase_C-like"/>
</dbReference>
<dbReference type="CDD" id="cd03185">
    <property type="entry name" value="GST_C_Tau"/>
    <property type="match status" value="1"/>
</dbReference>
<dbReference type="CDD" id="cd03058">
    <property type="entry name" value="GST_N_Tau"/>
    <property type="match status" value="1"/>
</dbReference>
<dbReference type="AlphaFoldDB" id="A0A803M9V8"/>
<dbReference type="OMA" id="NICGWAD"/>
<evidence type="ECO:0000259" key="6">
    <source>
        <dbReference type="PROSITE" id="PS50405"/>
    </source>
</evidence>
<proteinExistence type="inferred from homology"/>
<dbReference type="Pfam" id="PF02798">
    <property type="entry name" value="GST_N"/>
    <property type="match status" value="1"/>
</dbReference>
<evidence type="ECO:0000313" key="8">
    <source>
        <dbReference type="Proteomes" id="UP000596660"/>
    </source>
</evidence>
<dbReference type="SUPFAM" id="SSF52833">
    <property type="entry name" value="Thioredoxin-like"/>
    <property type="match status" value="1"/>
</dbReference>
<accession>A0A803M9V8</accession>
<feature type="domain" description="GST N-terminal" evidence="5">
    <location>
        <begin position="8"/>
        <end position="87"/>
    </location>
</feature>
<dbReference type="Gramene" id="AUR62025684-RA">
    <property type="protein sequence ID" value="AUR62025684-RA:cds"/>
    <property type="gene ID" value="AUR62025684"/>
</dbReference>
<dbReference type="EnsemblPlants" id="AUR62025684-RA">
    <property type="protein sequence ID" value="AUR62025684-RA:cds"/>
    <property type="gene ID" value="AUR62025684"/>
</dbReference>
<dbReference type="InterPro" id="IPR036249">
    <property type="entry name" value="Thioredoxin-like_sf"/>
</dbReference>
<dbReference type="Proteomes" id="UP000596660">
    <property type="component" value="Unplaced"/>
</dbReference>
<evidence type="ECO:0000256" key="4">
    <source>
        <dbReference type="RuleBase" id="RU003494"/>
    </source>
</evidence>
<dbReference type="KEGG" id="cqi:110726772"/>
<dbReference type="PROSITE" id="PS50405">
    <property type="entry name" value="GST_CTER"/>
    <property type="match status" value="1"/>
</dbReference>
<sequence length="240" mass="27708">MIMAAIDPEMKLLGLWCSPFSKRVEIALCLKGLPYDYIEEDIQNKSPELLKNNPVHKKVPVLVRDGKPIAESLVILEYIDEMWNDTPSILPEQPYERAMARFWARFIDEKCLPSIWKAFWGPENEQVKAEKEARDNLNALEKELEGKKFFGGTSIGYLDIVANFIAYWLDAIQKAAGKKILTKESFPLLSKWKDDFIACKVIKENLPPWERLVAYYQIRIEAAKASKIEENNKTNRRASN</sequence>
<reference evidence="7" key="1">
    <citation type="journal article" date="2017" name="Nature">
        <title>The genome of Chenopodium quinoa.</title>
        <authorList>
            <person name="Jarvis D.E."/>
            <person name="Ho Y.S."/>
            <person name="Lightfoot D.J."/>
            <person name="Schmoeckel S.M."/>
            <person name="Li B."/>
            <person name="Borm T.J.A."/>
            <person name="Ohyanagi H."/>
            <person name="Mineta K."/>
            <person name="Michell C.T."/>
            <person name="Saber N."/>
            <person name="Kharbatia N.M."/>
            <person name="Rupper R.R."/>
            <person name="Sharp A.R."/>
            <person name="Dally N."/>
            <person name="Boughton B.A."/>
            <person name="Woo Y.H."/>
            <person name="Gao G."/>
            <person name="Schijlen E.G.W.M."/>
            <person name="Guo X."/>
            <person name="Momin A.A."/>
            <person name="Negrao S."/>
            <person name="Al-Babili S."/>
            <person name="Gehring C."/>
            <person name="Roessner U."/>
            <person name="Jung C."/>
            <person name="Murphy K."/>
            <person name="Arold S.T."/>
            <person name="Gojobori T."/>
            <person name="van der Linden C.G."/>
            <person name="van Loo E.N."/>
            <person name="Jellen E.N."/>
            <person name="Maughan P.J."/>
            <person name="Tester M."/>
        </authorList>
    </citation>
    <scope>NUCLEOTIDE SEQUENCE [LARGE SCALE GENOMIC DNA]</scope>
    <source>
        <strain evidence="7">cv. PI 614886</strain>
    </source>
</reference>
<evidence type="ECO:0000259" key="5">
    <source>
        <dbReference type="PROSITE" id="PS50404"/>
    </source>
</evidence>
<dbReference type="GO" id="GO:0006749">
    <property type="term" value="P:glutathione metabolic process"/>
    <property type="evidence" value="ECO:0007669"/>
    <property type="project" value="InterPro"/>
</dbReference>
<dbReference type="GeneID" id="110726772"/>
<keyword evidence="2" id="KW-0808">Transferase</keyword>
<dbReference type="SUPFAM" id="SSF47616">
    <property type="entry name" value="GST C-terminal domain-like"/>
    <property type="match status" value="1"/>
</dbReference>
<name>A0A803M9V8_CHEQI</name>
<protein>
    <recommendedName>
        <fullName evidence="1">glutathione transferase</fullName>
        <ecNumber evidence="1">2.5.1.18</ecNumber>
    </recommendedName>
</protein>
<dbReference type="InterPro" id="IPR045074">
    <property type="entry name" value="GST_C_Tau"/>
</dbReference>
<keyword evidence="8" id="KW-1185">Reference proteome</keyword>
<dbReference type="SFLD" id="SFLDG00358">
    <property type="entry name" value="Main_(cytGST)"/>
    <property type="match status" value="1"/>
</dbReference>
<evidence type="ECO:0000256" key="2">
    <source>
        <dbReference type="ARBA" id="ARBA00022679"/>
    </source>
</evidence>
<dbReference type="Gene3D" id="1.20.1050.10">
    <property type="match status" value="1"/>
</dbReference>
<dbReference type="PROSITE" id="PS50404">
    <property type="entry name" value="GST_NTER"/>
    <property type="match status" value="1"/>
</dbReference>
<dbReference type="GO" id="GO:0005737">
    <property type="term" value="C:cytoplasm"/>
    <property type="evidence" value="ECO:0007669"/>
    <property type="project" value="TreeGrafter"/>
</dbReference>
<comment type="similarity">
    <text evidence="4">Belongs to the GST superfamily.</text>
</comment>
<organism evidence="7 8">
    <name type="scientific">Chenopodium quinoa</name>
    <name type="common">Quinoa</name>
    <dbReference type="NCBI Taxonomy" id="63459"/>
    <lineage>
        <taxon>Eukaryota</taxon>
        <taxon>Viridiplantae</taxon>
        <taxon>Streptophyta</taxon>
        <taxon>Embryophyta</taxon>
        <taxon>Tracheophyta</taxon>
        <taxon>Spermatophyta</taxon>
        <taxon>Magnoliopsida</taxon>
        <taxon>eudicotyledons</taxon>
        <taxon>Gunneridae</taxon>
        <taxon>Pentapetalae</taxon>
        <taxon>Caryophyllales</taxon>
        <taxon>Chenopodiaceae</taxon>
        <taxon>Chenopodioideae</taxon>
        <taxon>Atripliceae</taxon>
        <taxon>Chenopodium</taxon>
    </lineage>
</organism>
<reference evidence="7" key="2">
    <citation type="submission" date="2021-03" db="UniProtKB">
        <authorList>
            <consortium name="EnsemblPlants"/>
        </authorList>
    </citation>
    <scope>IDENTIFICATION</scope>
</reference>
<evidence type="ECO:0000313" key="7">
    <source>
        <dbReference type="EnsemblPlants" id="AUR62025684-RA:cds"/>
    </source>
</evidence>
<dbReference type="Gene3D" id="3.40.30.10">
    <property type="entry name" value="Glutaredoxin"/>
    <property type="match status" value="1"/>
</dbReference>
<dbReference type="InterPro" id="IPR004045">
    <property type="entry name" value="Glutathione_S-Trfase_N"/>
</dbReference>